<gene>
    <name evidence="1" type="ORF">E5L68_011755</name>
</gene>
<dbReference type="RefSeq" id="WP_138730911.1">
    <property type="nucleotide sequence ID" value="NZ_SRMP02000019.1"/>
</dbReference>
<evidence type="ECO:0000313" key="2">
    <source>
        <dbReference type="Proteomes" id="UP001517367"/>
    </source>
</evidence>
<reference evidence="1 2" key="1">
    <citation type="submission" date="2024-12" db="EMBL/GenBank/DDBJ databases">
        <authorList>
            <person name="Hu S."/>
        </authorList>
    </citation>
    <scope>NUCLEOTIDE SEQUENCE [LARGE SCALE GENOMIC DNA]</scope>
    <source>
        <strain evidence="1 2">P-25</strain>
    </source>
</reference>
<name>A0ABW9JJF1_9SPHI</name>
<organism evidence="1 2">
    <name type="scientific">Pedobacter helvus</name>
    <dbReference type="NCBI Taxonomy" id="2563444"/>
    <lineage>
        <taxon>Bacteria</taxon>
        <taxon>Pseudomonadati</taxon>
        <taxon>Bacteroidota</taxon>
        <taxon>Sphingobacteriia</taxon>
        <taxon>Sphingobacteriales</taxon>
        <taxon>Sphingobacteriaceae</taxon>
        <taxon>Pedobacter</taxon>
    </lineage>
</organism>
<proteinExistence type="predicted"/>
<dbReference type="InterPro" id="IPR036614">
    <property type="entry name" value="RusA-like_sf"/>
</dbReference>
<dbReference type="Gene3D" id="3.30.1330.70">
    <property type="entry name" value="Holliday junction resolvase RusA"/>
    <property type="match status" value="1"/>
</dbReference>
<dbReference type="InterPro" id="IPR008822">
    <property type="entry name" value="Endonuclease_RusA-like"/>
</dbReference>
<protein>
    <submittedName>
        <fullName evidence="1">RusA family crossover junction endodeoxyribonuclease</fullName>
    </submittedName>
</protein>
<sequence>MKVKLVQNPDFDYLCGYLGGFDDIPTKQDKFKPLDKHSFFIKDDNGSFVHPEIEMYASNNKAKENLLKFEARLTDAINKATNNNHPYLNPIQLEVIINFKMSEKRLRTVDIDNLVKCTLDIMKGKVFEDDTQVRSLFAFKDVIKDELVPQLSGIMIGVRILDKKPSLLSEVDFYGFTQITDEEYEESKKAEAKD</sequence>
<evidence type="ECO:0000313" key="1">
    <source>
        <dbReference type="EMBL" id="MFN0292071.1"/>
    </source>
</evidence>
<dbReference type="Proteomes" id="UP001517367">
    <property type="component" value="Unassembled WGS sequence"/>
</dbReference>
<dbReference type="EMBL" id="SRMP02000019">
    <property type="protein sequence ID" value="MFN0292071.1"/>
    <property type="molecule type" value="Genomic_DNA"/>
</dbReference>
<comment type="caution">
    <text evidence="1">The sequence shown here is derived from an EMBL/GenBank/DDBJ whole genome shotgun (WGS) entry which is preliminary data.</text>
</comment>
<accession>A0ABW9JJF1</accession>
<keyword evidence="2" id="KW-1185">Reference proteome</keyword>
<dbReference type="Pfam" id="PF05866">
    <property type="entry name" value="RusA"/>
    <property type="match status" value="1"/>
</dbReference>
<dbReference type="SUPFAM" id="SSF103084">
    <property type="entry name" value="Holliday junction resolvase RusA"/>
    <property type="match status" value="1"/>
</dbReference>